<evidence type="ECO:0000313" key="11">
    <source>
        <dbReference type="EMBL" id="MEX6428302.1"/>
    </source>
</evidence>
<evidence type="ECO:0000256" key="7">
    <source>
        <dbReference type="ARBA" id="ARBA00048263"/>
    </source>
</evidence>
<evidence type="ECO:0000256" key="1">
    <source>
        <dbReference type="ARBA" id="ARBA00004743"/>
    </source>
</evidence>
<evidence type="ECO:0000256" key="5">
    <source>
        <dbReference type="ARBA" id="ARBA00022679"/>
    </source>
</evidence>
<evidence type="ECO:0000256" key="2">
    <source>
        <dbReference type="ARBA" id="ARBA00006154"/>
    </source>
</evidence>
<feature type="domain" description="Pyruvate carboxyltransferase" evidence="10">
    <location>
        <begin position="14"/>
        <end position="277"/>
    </location>
</feature>
<dbReference type="InterPro" id="IPR000891">
    <property type="entry name" value="PYR_CT"/>
</dbReference>
<sequence>MGSSTRKANHLHKVDIYDTTLRDGSQQEGISLTVDDKLRVARQLDSLGVQFIEGGWPGANPKDAAFFARARSELRLHTAKLVAFGSTRRANGQVTSDPNLHALITSGVSDVCIVAKAWDYHVIHALRTSLEEALAMVRESVAFLVEHGCNVFLDAEHFFDGFKDNPTFALSVLEVAASSGASTLVLCDTNGGTLPTEIPSILAKVKDQVAVDLGVHFHNDSGCAVANSLIAVDLGASQVQGCLNGYGERTGNANLIPIIAALSLKQGITTIPTENIELLTSTARHIAEITNLPVPPQTPYVGASAFTHKAGLHVSAIARRSDAYEHIDPSLVGNHTRFVVSEMAGRQTLIIKAAELGLELTDDATTSLLQRLKDLEHQGYHFEVADGSLELLMRQALGWQQSYFAVESYRVATDDYRGSGLLTEATVKIRIGQDRVIATAEGNGPVHALDQALRKALQPTYPMLASMGLDDFKVRVLDTSRGTDAVVRVLIDFSDIDAQWTTTGVSTNIIEASFSALTEGFVLALLRTNPT</sequence>
<dbReference type="InterPro" id="IPR002034">
    <property type="entry name" value="AIPM/Hcit_synth_CS"/>
</dbReference>
<dbReference type="SMART" id="SM00917">
    <property type="entry name" value="LeuA_dimer"/>
    <property type="match status" value="1"/>
</dbReference>
<evidence type="ECO:0000256" key="9">
    <source>
        <dbReference type="RuleBase" id="RU003523"/>
    </source>
</evidence>
<keyword evidence="3" id="KW-0028">Amino-acid biosynthesis</keyword>
<evidence type="ECO:0000256" key="3">
    <source>
        <dbReference type="ARBA" id="ARBA00022605"/>
    </source>
</evidence>
<keyword evidence="12" id="KW-1185">Reference proteome</keyword>
<comment type="catalytic activity">
    <reaction evidence="7">
        <text>pyruvate + acetyl-CoA + H2O = (3R)-citramalate + CoA + H(+)</text>
        <dbReference type="Rhea" id="RHEA:19045"/>
        <dbReference type="ChEBI" id="CHEBI:15361"/>
        <dbReference type="ChEBI" id="CHEBI:15377"/>
        <dbReference type="ChEBI" id="CHEBI:15378"/>
        <dbReference type="ChEBI" id="CHEBI:30934"/>
        <dbReference type="ChEBI" id="CHEBI:57287"/>
        <dbReference type="ChEBI" id="CHEBI:57288"/>
        <dbReference type="EC" id="2.3.3.21"/>
    </reaction>
</comment>
<keyword evidence="4" id="KW-0412">Isoleucine biosynthesis</keyword>
<gene>
    <name evidence="11" type="primary">cimA</name>
    <name evidence="11" type="ORF">AB6A68_00375</name>
</gene>
<proteinExistence type="inferred from homology"/>
<dbReference type="InterPro" id="IPR054691">
    <property type="entry name" value="LeuA/HCS_post-cat"/>
</dbReference>
<evidence type="ECO:0000256" key="8">
    <source>
        <dbReference type="NCBIfam" id="TIGR00977"/>
    </source>
</evidence>
<dbReference type="CDD" id="cd07941">
    <property type="entry name" value="DRE_TIM_LeuA3"/>
    <property type="match status" value="1"/>
</dbReference>
<evidence type="ECO:0000256" key="4">
    <source>
        <dbReference type="ARBA" id="ARBA00022624"/>
    </source>
</evidence>
<name>A0ABV3XYB7_9ACTN</name>
<evidence type="ECO:0000259" key="10">
    <source>
        <dbReference type="PROSITE" id="PS50991"/>
    </source>
</evidence>
<dbReference type="InterPro" id="IPR013709">
    <property type="entry name" value="2-isopropylmalate_synth_dimer"/>
</dbReference>
<comment type="similarity">
    <text evidence="2 9">Belongs to the alpha-IPM synthase/homocitrate synthase family.</text>
</comment>
<keyword evidence="6" id="KW-0100">Branched-chain amino acid biosynthesis</keyword>
<protein>
    <recommendedName>
        <fullName evidence="8">Citramalate synthase</fullName>
        <ecNumber evidence="8">2.3.3.21</ecNumber>
    </recommendedName>
</protein>
<dbReference type="InterPro" id="IPR005675">
    <property type="entry name" value="Citramal_synthase"/>
</dbReference>
<organism evidence="11 12">
    <name type="scientific">Ferrimicrobium acidiphilum</name>
    <dbReference type="NCBI Taxonomy" id="121039"/>
    <lineage>
        <taxon>Bacteria</taxon>
        <taxon>Bacillati</taxon>
        <taxon>Actinomycetota</taxon>
        <taxon>Acidimicrobiia</taxon>
        <taxon>Acidimicrobiales</taxon>
        <taxon>Acidimicrobiaceae</taxon>
        <taxon>Ferrimicrobium</taxon>
    </lineage>
</organism>
<dbReference type="Gene3D" id="3.30.160.270">
    <property type="match status" value="1"/>
</dbReference>
<dbReference type="PROSITE" id="PS00815">
    <property type="entry name" value="AIPM_HOMOCIT_SYNTH_1"/>
    <property type="match status" value="1"/>
</dbReference>
<dbReference type="Proteomes" id="UP001560267">
    <property type="component" value="Unassembled WGS sequence"/>
</dbReference>
<dbReference type="Pfam" id="PF08502">
    <property type="entry name" value="LeuA_dimer"/>
    <property type="match status" value="1"/>
</dbReference>
<keyword evidence="5 9" id="KW-0808">Transferase</keyword>
<dbReference type="InterPro" id="IPR036230">
    <property type="entry name" value="LeuA_allosteric_dom_sf"/>
</dbReference>
<dbReference type="RefSeq" id="WP_366525857.1">
    <property type="nucleotide sequence ID" value="NZ_JBFSHR010000001.1"/>
</dbReference>
<dbReference type="EMBL" id="JBFSHR010000001">
    <property type="protein sequence ID" value="MEX6428302.1"/>
    <property type="molecule type" value="Genomic_DNA"/>
</dbReference>
<dbReference type="EC" id="2.3.3.21" evidence="8"/>
<dbReference type="PROSITE" id="PS00816">
    <property type="entry name" value="AIPM_HOMOCIT_SYNTH_2"/>
    <property type="match status" value="1"/>
</dbReference>
<dbReference type="Gene3D" id="3.20.20.70">
    <property type="entry name" value="Aldolase class I"/>
    <property type="match status" value="1"/>
</dbReference>
<reference evidence="11 12" key="1">
    <citation type="submission" date="2024-07" db="EMBL/GenBank/DDBJ databases">
        <title>Draft Genome Sequence of Ferrimicrobium acidiphilum Strain YE2023, Isolated from a Pulp of Bioleach Reactor.</title>
        <authorList>
            <person name="Elkina Y.A."/>
            <person name="Bulaeva A.G."/>
            <person name="Beletsky A.V."/>
            <person name="Mardanov A.V."/>
        </authorList>
    </citation>
    <scope>NUCLEOTIDE SEQUENCE [LARGE SCALE GENOMIC DNA]</scope>
    <source>
        <strain evidence="11 12">YE2023</strain>
    </source>
</reference>
<dbReference type="Gene3D" id="1.10.238.260">
    <property type="match status" value="1"/>
</dbReference>
<dbReference type="NCBIfam" id="TIGR00977">
    <property type="entry name" value="citramal_synth"/>
    <property type="match status" value="1"/>
</dbReference>
<dbReference type="PROSITE" id="PS50991">
    <property type="entry name" value="PYR_CT"/>
    <property type="match status" value="1"/>
</dbReference>
<dbReference type="InterPro" id="IPR013785">
    <property type="entry name" value="Aldolase_TIM"/>
</dbReference>
<comment type="pathway">
    <text evidence="1">Amino-acid biosynthesis; L-isoleucine biosynthesis; 2-oxobutanoate from pyruvate: step 1/3.</text>
</comment>
<dbReference type="PANTHER" id="PTHR43538:SF1">
    <property type="entry name" value="(R)-CITRAMALATE SYNTHASE"/>
    <property type="match status" value="1"/>
</dbReference>
<dbReference type="PANTHER" id="PTHR43538">
    <property type="entry name" value="ALPHA-IPM SYNTHASE/HOMOCITRATE SYNTHASE"/>
    <property type="match status" value="1"/>
</dbReference>
<evidence type="ECO:0000313" key="12">
    <source>
        <dbReference type="Proteomes" id="UP001560267"/>
    </source>
</evidence>
<accession>A0ABV3XYB7</accession>
<comment type="caution">
    <text evidence="11">The sequence shown here is derived from an EMBL/GenBank/DDBJ whole genome shotgun (WGS) entry which is preliminary data.</text>
</comment>
<dbReference type="SUPFAM" id="SSF110921">
    <property type="entry name" value="2-isopropylmalate synthase LeuA, allosteric (dimerisation) domain"/>
    <property type="match status" value="1"/>
</dbReference>
<evidence type="ECO:0000256" key="6">
    <source>
        <dbReference type="ARBA" id="ARBA00023304"/>
    </source>
</evidence>
<dbReference type="Pfam" id="PF00682">
    <property type="entry name" value="HMGL-like"/>
    <property type="match status" value="1"/>
</dbReference>
<dbReference type="SUPFAM" id="SSF51569">
    <property type="entry name" value="Aldolase"/>
    <property type="match status" value="1"/>
</dbReference>
<dbReference type="Pfam" id="PF22617">
    <property type="entry name" value="HCS_D2"/>
    <property type="match status" value="1"/>
</dbReference>